<dbReference type="PANTHER" id="PTHR37543:SF1">
    <property type="entry name" value="CCCH ZINC FINGER DNA BINDING PROTEIN (AFU_ORTHOLOGUE AFUA_5G12760)"/>
    <property type="match status" value="1"/>
</dbReference>
<evidence type="ECO:0000259" key="3">
    <source>
        <dbReference type="PROSITE" id="PS50103"/>
    </source>
</evidence>
<feature type="domain" description="C3H1-type" evidence="3">
    <location>
        <begin position="372"/>
        <end position="399"/>
    </location>
</feature>
<dbReference type="PANTHER" id="PTHR37543">
    <property type="entry name" value="CCCH ZINC FINGER DNA BINDING PROTEIN (AFU_ORTHOLOGUE AFUA_5G12760)"/>
    <property type="match status" value="1"/>
</dbReference>
<proteinExistence type="predicted"/>
<keyword evidence="1" id="KW-0862">Zinc</keyword>
<sequence>MSTPQPPEPQQPAPASTVTFDSYVYHAAEAARIARDAITAHHDLVTRIHDLEAQLSVVKLGHQEEAKKARDAQKQLDIGDQIIYCVLDGDGCLFHRALVAKGRDGGREAARALINHLDDYAASKGIRGQLTIVVHLYLNKAGLAKVYQSTGIADEATFSAFLLGFNAAHPLILVSDVGPSKEASDAKLTHSLKLFAKLPSTKLVVAGAAHDGGYAHLFSSLETEAPAVFEKVTLLKSYDDLAFELKRLHLRTAAFDGLFESRKLVAWAMAPPVPPHTPKRPSPAPAASASAPAVPVTGTAGHGKTPKTVRKDAAAAAAHSSAAAATPTAPSAATSAAAAAQSATPVGSANGNGNGVKVKKLRPIDPTKPLHKQSTPVCNAYYLRGTCDPSRCRYAHDYALTPAQLVTLRQDAKKSPCATALQGRECTVEGCFMGHTCPRGVRCAFGKACRFSAPGMHPPGTKGRTDGWAWQGPDLGPSSVAQRKTAGRAARGFVQSSEDDSEDESEEGGSGFETTSSVD</sequence>
<dbReference type="Pfam" id="PF25540">
    <property type="entry name" value="DUF7923"/>
    <property type="match status" value="1"/>
</dbReference>
<dbReference type="InterPro" id="IPR057683">
    <property type="entry name" value="DUF7923"/>
</dbReference>
<evidence type="ECO:0000256" key="1">
    <source>
        <dbReference type="PROSITE-ProRule" id="PRU00723"/>
    </source>
</evidence>
<dbReference type="InterPro" id="IPR000571">
    <property type="entry name" value="Znf_CCCH"/>
</dbReference>
<organism evidence="4 5">
    <name type="scientific">Rhodotorula paludigena</name>
    <dbReference type="NCBI Taxonomy" id="86838"/>
    <lineage>
        <taxon>Eukaryota</taxon>
        <taxon>Fungi</taxon>
        <taxon>Dikarya</taxon>
        <taxon>Basidiomycota</taxon>
        <taxon>Pucciniomycotina</taxon>
        <taxon>Microbotryomycetes</taxon>
        <taxon>Sporidiobolales</taxon>
        <taxon>Sporidiobolaceae</taxon>
        <taxon>Rhodotorula</taxon>
    </lineage>
</organism>
<keyword evidence="1" id="KW-0863">Zinc-finger</keyword>
<dbReference type="AlphaFoldDB" id="A0AAV5GUJ1"/>
<feature type="compositionally biased region" description="Pro residues" evidence="2">
    <location>
        <begin position="274"/>
        <end position="284"/>
    </location>
</feature>
<feature type="region of interest" description="Disordered" evidence="2">
    <location>
        <begin position="343"/>
        <end position="370"/>
    </location>
</feature>
<dbReference type="Gene3D" id="4.10.1000.10">
    <property type="entry name" value="Zinc finger, CCCH-type"/>
    <property type="match status" value="1"/>
</dbReference>
<evidence type="ECO:0000256" key="2">
    <source>
        <dbReference type="SAM" id="MobiDB-lite"/>
    </source>
</evidence>
<dbReference type="Proteomes" id="UP001342314">
    <property type="component" value="Unassembled WGS sequence"/>
</dbReference>
<feature type="compositionally biased region" description="Low complexity" evidence="2">
    <location>
        <begin position="285"/>
        <end position="296"/>
    </location>
</feature>
<feature type="compositionally biased region" description="Acidic residues" evidence="2">
    <location>
        <begin position="497"/>
        <end position="507"/>
    </location>
</feature>
<accession>A0AAV5GUJ1</accession>
<comment type="caution">
    <text evidence="4">The sequence shown here is derived from an EMBL/GenBank/DDBJ whole genome shotgun (WGS) entry which is preliminary data.</text>
</comment>
<dbReference type="GO" id="GO:0008270">
    <property type="term" value="F:zinc ion binding"/>
    <property type="evidence" value="ECO:0007669"/>
    <property type="project" value="UniProtKB-KW"/>
</dbReference>
<dbReference type="EMBL" id="BQKY01000014">
    <property type="protein sequence ID" value="GJN93599.1"/>
    <property type="molecule type" value="Genomic_DNA"/>
</dbReference>
<dbReference type="InterPro" id="IPR057654">
    <property type="entry name" value="Znf-CCCH_tandem"/>
</dbReference>
<evidence type="ECO:0000313" key="5">
    <source>
        <dbReference type="Proteomes" id="UP001342314"/>
    </source>
</evidence>
<feature type="region of interest" description="Disordered" evidence="2">
    <location>
        <begin position="274"/>
        <end position="315"/>
    </location>
</feature>
<protein>
    <recommendedName>
        <fullName evidence="3">C3H1-type domain-containing protein</fullName>
    </recommendedName>
</protein>
<keyword evidence="1" id="KW-0479">Metal-binding</keyword>
<feature type="region of interest" description="Disordered" evidence="2">
    <location>
        <begin position="454"/>
        <end position="519"/>
    </location>
</feature>
<dbReference type="Pfam" id="PF25543">
    <property type="entry name" value="zf-CCCH_tandem"/>
    <property type="match status" value="1"/>
</dbReference>
<feature type="zinc finger region" description="C3H1-type" evidence="1">
    <location>
        <begin position="372"/>
        <end position="399"/>
    </location>
</feature>
<keyword evidence="5" id="KW-1185">Reference proteome</keyword>
<gene>
    <name evidence="4" type="ORF">Rhopal_006656-T1</name>
</gene>
<evidence type="ECO:0000313" key="4">
    <source>
        <dbReference type="EMBL" id="GJN93599.1"/>
    </source>
</evidence>
<name>A0AAV5GUJ1_9BASI</name>
<reference evidence="4 5" key="1">
    <citation type="submission" date="2021-12" db="EMBL/GenBank/DDBJ databases">
        <title>High titer production of polyol ester of fatty acids by Rhodotorula paludigena BS15 towards product separation-free biomass refinery.</title>
        <authorList>
            <person name="Mano J."/>
            <person name="Ono H."/>
            <person name="Tanaka T."/>
            <person name="Naito K."/>
            <person name="Sushida H."/>
            <person name="Ike M."/>
            <person name="Tokuyasu K."/>
            <person name="Kitaoka M."/>
        </authorList>
    </citation>
    <scope>NUCLEOTIDE SEQUENCE [LARGE SCALE GENOMIC DNA]</scope>
    <source>
        <strain evidence="4 5">BS15</strain>
    </source>
</reference>
<dbReference type="PROSITE" id="PS50103">
    <property type="entry name" value="ZF_C3H1"/>
    <property type="match status" value="1"/>
</dbReference>